<dbReference type="EMBL" id="CP011371">
    <property type="protein sequence ID" value="AKJ28119.1"/>
    <property type="molecule type" value="Genomic_DNA"/>
</dbReference>
<proteinExistence type="predicted"/>
<evidence type="ECO:0000256" key="2">
    <source>
        <dbReference type="ARBA" id="ARBA00034247"/>
    </source>
</evidence>
<evidence type="ECO:0000259" key="4">
    <source>
        <dbReference type="PROSITE" id="PS50887"/>
    </source>
</evidence>
<reference evidence="5 6" key="1">
    <citation type="submission" date="2015-05" db="EMBL/GenBank/DDBJ databases">
        <authorList>
            <person name="Tang B."/>
            <person name="Yu Y."/>
        </authorList>
    </citation>
    <scope>NUCLEOTIDE SEQUENCE [LARGE SCALE GENOMIC DNA]</scope>
    <source>
        <strain evidence="5 6">DSM 7029</strain>
    </source>
</reference>
<dbReference type="OrthoDB" id="9813903at2"/>
<dbReference type="InterPro" id="IPR000160">
    <property type="entry name" value="GGDEF_dom"/>
</dbReference>
<dbReference type="InterPro" id="IPR043128">
    <property type="entry name" value="Rev_trsase/Diguanyl_cyclase"/>
</dbReference>
<dbReference type="Gene3D" id="3.30.70.270">
    <property type="match status" value="1"/>
</dbReference>
<evidence type="ECO:0000256" key="1">
    <source>
        <dbReference type="ARBA" id="ARBA00012528"/>
    </source>
</evidence>
<feature type="transmembrane region" description="Helical" evidence="3">
    <location>
        <begin position="183"/>
        <end position="205"/>
    </location>
</feature>
<keyword evidence="3" id="KW-1133">Transmembrane helix</keyword>
<dbReference type="InterPro" id="IPR029787">
    <property type="entry name" value="Nucleotide_cyclase"/>
</dbReference>
<dbReference type="PROSITE" id="PS50887">
    <property type="entry name" value="GGDEF"/>
    <property type="match status" value="1"/>
</dbReference>
<sequence>MDFSFVAITCAVLGFSLAALLALALRWVPDADGAQYWALAFLPLSVGGFMVGRGENMPALLLVLREPVLLSGYALLLIGLRHYLQRSRPWALAGSVVLVSLVVSAVFTAVLPSVPVRFAVRTVGIAVLMIAALWTLRHVSGPRLREVRLYLQVAFGVIALLAVLRAGMFLLPVPISPERKMLLHAAAGMVTTVTLLAVITGLALLMTARMNEALALLTVRDALTGVFNRRGLEEAVASTLSFARRVGRPVALLACDLDHFKAVNDTHGHAQGDRVLKAFAMELTSHFPEADLVGRLGGEEFVVLLPGQTGVQALEEAERLRCRVARHTFERGDGGALHVTVSIGVAWQPGEEATWAELLARADQALYAAKAQGRDCCVLQDPAGSTVRRPAAPLEGLQPVLKGGV</sequence>
<dbReference type="PANTHER" id="PTHR45138:SF9">
    <property type="entry name" value="DIGUANYLATE CYCLASE DGCM-RELATED"/>
    <property type="match status" value="1"/>
</dbReference>
<dbReference type="Proteomes" id="UP000035352">
    <property type="component" value="Chromosome"/>
</dbReference>
<dbReference type="EC" id="2.7.7.65" evidence="1"/>
<dbReference type="FunFam" id="3.30.70.270:FF:000001">
    <property type="entry name" value="Diguanylate cyclase domain protein"/>
    <property type="match status" value="1"/>
</dbReference>
<evidence type="ECO:0000313" key="6">
    <source>
        <dbReference type="Proteomes" id="UP000035352"/>
    </source>
</evidence>
<dbReference type="PANTHER" id="PTHR45138">
    <property type="entry name" value="REGULATORY COMPONENTS OF SENSORY TRANSDUCTION SYSTEM"/>
    <property type="match status" value="1"/>
</dbReference>
<keyword evidence="6" id="KW-1185">Reference proteome</keyword>
<feature type="transmembrane region" description="Helical" evidence="3">
    <location>
        <begin position="118"/>
        <end position="137"/>
    </location>
</feature>
<accession>A0A0G3BF97</accession>
<protein>
    <recommendedName>
        <fullName evidence="1">diguanylate cyclase</fullName>
        <ecNumber evidence="1">2.7.7.65</ecNumber>
    </recommendedName>
</protein>
<dbReference type="STRING" id="413882.AAW51_1428"/>
<dbReference type="SUPFAM" id="SSF55073">
    <property type="entry name" value="Nucleotide cyclase"/>
    <property type="match status" value="1"/>
</dbReference>
<feature type="transmembrane region" description="Helical" evidence="3">
    <location>
        <begin position="149"/>
        <end position="171"/>
    </location>
</feature>
<keyword evidence="3" id="KW-0472">Membrane</keyword>
<feature type="domain" description="GGDEF" evidence="4">
    <location>
        <begin position="248"/>
        <end position="382"/>
    </location>
</feature>
<keyword evidence="3" id="KW-0812">Transmembrane</keyword>
<comment type="catalytic activity">
    <reaction evidence="2">
        <text>2 GTP = 3',3'-c-di-GMP + 2 diphosphate</text>
        <dbReference type="Rhea" id="RHEA:24898"/>
        <dbReference type="ChEBI" id="CHEBI:33019"/>
        <dbReference type="ChEBI" id="CHEBI:37565"/>
        <dbReference type="ChEBI" id="CHEBI:58805"/>
        <dbReference type="EC" id="2.7.7.65"/>
    </reaction>
</comment>
<dbReference type="SMART" id="SM00267">
    <property type="entry name" value="GGDEF"/>
    <property type="match status" value="1"/>
</dbReference>
<feature type="transmembrane region" description="Helical" evidence="3">
    <location>
        <begin position="90"/>
        <end position="112"/>
    </location>
</feature>
<dbReference type="AlphaFoldDB" id="A0A0G3BF97"/>
<dbReference type="GO" id="GO:0052621">
    <property type="term" value="F:diguanylate cyclase activity"/>
    <property type="evidence" value="ECO:0007669"/>
    <property type="project" value="UniProtKB-EC"/>
</dbReference>
<gene>
    <name evidence="5" type="ORF">AAW51_1428</name>
</gene>
<evidence type="ECO:0000256" key="3">
    <source>
        <dbReference type="SAM" id="Phobius"/>
    </source>
</evidence>
<dbReference type="InterPro" id="IPR050469">
    <property type="entry name" value="Diguanylate_Cyclase"/>
</dbReference>
<organism evidence="5 6">
    <name type="scientific">Caldimonas brevitalea</name>
    <dbReference type="NCBI Taxonomy" id="413882"/>
    <lineage>
        <taxon>Bacteria</taxon>
        <taxon>Pseudomonadati</taxon>
        <taxon>Pseudomonadota</taxon>
        <taxon>Betaproteobacteria</taxon>
        <taxon>Burkholderiales</taxon>
        <taxon>Sphaerotilaceae</taxon>
        <taxon>Caldimonas</taxon>
    </lineage>
</organism>
<feature type="transmembrane region" description="Helical" evidence="3">
    <location>
        <begin position="57"/>
        <end position="78"/>
    </location>
</feature>
<dbReference type="NCBIfam" id="TIGR00254">
    <property type="entry name" value="GGDEF"/>
    <property type="match status" value="1"/>
</dbReference>
<evidence type="ECO:0000313" key="5">
    <source>
        <dbReference type="EMBL" id="AKJ28119.1"/>
    </source>
</evidence>
<dbReference type="RefSeq" id="WP_053013401.1">
    <property type="nucleotide sequence ID" value="NZ_CP011371.1"/>
</dbReference>
<dbReference type="CDD" id="cd01949">
    <property type="entry name" value="GGDEF"/>
    <property type="match status" value="1"/>
</dbReference>
<name>A0A0G3BF97_9BURK</name>
<dbReference type="Pfam" id="PF00990">
    <property type="entry name" value="GGDEF"/>
    <property type="match status" value="1"/>
</dbReference>
<dbReference type="KEGG" id="pbh:AAW51_1428"/>